<dbReference type="InterPro" id="IPR046111">
    <property type="entry name" value="DUF6048"/>
</dbReference>
<evidence type="ECO:0000256" key="1">
    <source>
        <dbReference type="SAM" id="SignalP"/>
    </source>
</evidence>
<feature type="signal peptide" evidence="1">
    <location>
        <begin position="1"/>
        <end position="23"/>
    </location>
</feature>
<dbReference type="EMBL" id="JBHULX010000045">
    <property type="protein sequence ID" value="MFD2593314.1"/>
    <property type="molecule type" value="Genomic_DNA"/>
</dbReference>
<gene>
    <name evidence="2" type="ORF">ACFSTE_20935</name>
</gene>
<dbReference type="Pfam" id="PF19515">
    <property type="entry name" value="DUF6048"/>
    <property type="match status" value="1"/>
</dbReference>
<sequence length="235" mass="26909">MKKVRIFLFIISLCLTNSICSQNAQKKATDTLPPAEKYGIRAGIDVAKIIRSSFDDDYSGFEIVADYRIYKNFYIATEFGNESLNRKEENITVKGAGNYINFGFDYNAYKNWYGMQNNIYFGLRYGYSNFDQNLVAYKIFTGTDYFGDTTRTEAIETTGLNAGWVSLLFGIKVEVLNNLYLGANISLKRMIHEKQPSGYDNLYIPGFGKTNDIGDYNVGYGYSISYMIPFFKRRK</sequence>
<protein>
    <submittedName>
        <fullName evidence="2">DUF6048 family protein</fullName>
    </submittedName>
</protein>
<dbReference type="Proteomes" id="UP001597459">
    <property type="component" value="Unassembled WGS sequence"/>
</dbReference>
<reference evidence="3" key="1">
    <citation type="journal article" date="2019" name="Int. J. Syst. Evol. Microbiol.">
        <title>The Global Catalogue of Microorganisms (GCM) 10K type strain sequencing project: providing services to taxonomists for standard genome sequencing and annotation.</title>
        <authorList>
            <consortium name="The Broad Institute Genomics Platform"/>
            <consortium name="The Broad Institute Genome Sequencing Center for Infectious Disease"/>
            <person name="Wu L."/>
            <person name="Ma J."/>
        </authorList>
    </citation>
    <scope>NUCLEOTIDE SEQUENCE [LARGE SCALE GENOMIC DNA]</scope>
    <source>
        <strain evidence="3">KCTC 42423</strain>
    </source>
</reference>
<proteinExistence type="predicted"/>
<feature type="chain" id="PRO_5045419509" evidence="1">
    <location>
        <begin position="24"/>
        <end position="235"/>
    </location>
</feature>
<evidence type="ECO:0000313" key="2">
    <source>
        <dbReference type="EMBL" id="MFD2593314.1"/>
    </source>
</evidence>
<keyword evidence="3" id="KW-1185">Reference proteome</keyword>
<organism evidence="2 3">
    <name type="scientific">Aquimarina hainanensis</name>
    <dbReference type="NCBI Taxonomy" id="1578017"/>
    <lineage>
        <taxon>Bacteria</taxon>
        <taxon>Pseudomonadati</taxon>
        <taxon>Bacteroidota</taxon>
        <taxon>Flavobacteriia</taxon>
        <taxon>Flavobacteriales</taxon>
        <taxon>Flavobacteriaceae</taxon>
        <taxon>Aquimarina</taxon>
    </lineage>
</organism>
<accession>A0ABW5NE78</accession>
<keyword evidence="1" id="KW-0732">Signal</keyword>
<name>A0ABW5NE78_9FLAO</name>
<comment type="caution">
    <text evidence="2">The sequence shown here is derived from an EMBL/GenBank/DDBJ whole genome shotgun (WGS) entry which is preliminary data.</text>
</comment>
<dbReference type="RefSeq" id="WP_176030715.1">
    <property type="nucleotide sequence ID" value="NZ_JBHSJV010000001.1"/>
</dbReference>
<evidence type="ECO:0000313" key="3">
    <source>
        <dbReference type="Proteomes" id="UP001597459"/>
    </source>
</evidence>